<proteinExistence type="predicted"/>
<evidence type="ECO:0000256" key="4">
    <source>
        <dbReference type="ARBA" id="ARBA00022679"/>
    </source>
</evidence>
<feature type="region of interest" description="Disordered" evidence="10">
    <location>
        <begin position="766"/>
        <end position="789"/>
    </location>
</feature>
<feature type="region of interest" description="Disordered" evidence="10">
    <location>
        <begin position="1343"/>
        <end position="1423"/>
    </location>
</feature>
<dbReference type="InterPro" id="IPR043001">
    <property type="entry name" value="IP5_2-K_N_lobe"/>
</dbReference>
<feature type="region of interest" description="Disordered" evidence="10">
    <location>
        <begin position="706"/>
        <end position="735"/>
    </location>
</feature>
<dbReference type="RefSeq" id="XP_062792656.1">
    <property type="nucleotide sequence ID" value="XM_062936605.1"/>
</dbReference>
<dbReference type="EC" id="2.7.1.158" evidence="2"/>
<evidence type="ECO:0000256" key="5">
    <source>
        <dbReference type="ARBA" id="ARBA00022741"/>
    </source>
</evidence>
<dbReference type="SUPFAM" id="SSF48350">
    <property type="entry name" value="GTPase activation domain, GAP"/>
    <property type="match status" value="1"/>
</dbReference>
<feature type="compositionally biased region" description="Basic residues" evidence="10">
    <location>
        <begin position="10"/>
        <end position="19"/>
    </location>
</feature>
<evidence type="ECO:0000256" key="10">
    <source>
        <dbReference type="SAM" id="MobiDB-lite"/>
    </source>
</evidence>
<dbReference type="EMBL" id="CP141886">
    <property type="protein sequence ID" value="WRT67916.1"/>
    <property type="molecule type" value="Genomic_DNA"/>
</dbReference>
<evidence type="ECO:0000256" key="2">
    <source>
        <dbReference type="ARBA" id="ARBA00012023"/>
    </source>
</evidence>
<evidence type="ECO:0000256" key="9">
    <source>
        <dbReference type="ARBA" id="ARBA00030342"/>
    </source>
</evidence>
<evidence type="ECO:0000256" key="1">
    <source>
        <dbReference type="ARBA" id="ARBA00001774"/>
    </source>
</evidence>
<organism evidence="12 13">
    <name type="scientific">Kwoniella shivajii</name>
    <dbReference type="NCBI Taxonomy" id="564305"/>
    <lineage>
        <taxon>Eukaryota</taxon>
        <taxon>Fungi</taxon>
        <taxon>Dikarya</taxon>
        <taxon>Basidiomycota</taxon>
        <taxon>Agaricomycotina</taxon>
        <taxon>Tremellomycetes</taxon>
        <taxon>Tremellales</taxon>
        <taxon>Cryptococcaceae</taxon>
        <taxon>Kwoniella</taxon>
    </lineage>
</organism>
<dbReference type="PANTHER" id="PTHR14456:SF2">
    <property type="entry name" value="INOSITOL-PENTAKISPHOSPHATE 2-KINASE"/>
    <property type="match status" value="1"/>
</dbReference>
<evidence type="ECO:0000313" key="12">
    <source>
        <dbReference type="EMBL" id="WRT67916.1"/>
    </source>
</evidence>
<feature type="compositionally biased region" description="Polar residues" evidence="10">
    <location>
        <begin position="530"/>
        <end position="540"/>
    </location>
</feature>
<name>A0ABZ1D1L5_9TREE</name>
<evidence type="ECO:0000313" key="13">
    <source>
        <dbReference type="Proteomes" id="UP001329825"/>
    </source>
</evidence>
<dbReference type="InterPro" id="IPR012965">
    <property type="entry name" value="Msb1/Mug8_dom"/>
</dbReference>
<evidence type="ECO:0000256" key="3">
    <source>
        <dbReference type="ARBA" id="ARBA00014846"/>
    </source>
</evidence>
<dbReference type="Pfam" id="PF08101">
    <property type="entry name" value="Msb1-Mug8_dom"/>
    <property type="match status" value="1"/>
</dbReference>
<feature type="region of interest" description="Disordered" evidence="10">
    <location>
        <begin position="1281"/>
        <end position="1311"/>
    </location>
</feature>
<feature type="compositionally biased region" description="Basic and acidic residues" evidence="10">
    <location>
        <begin position="1371"/>
        <end position="1401"/>
    </location>
</feature>
<dbReference type="Proteomes" id="UP001329825">
    <property type="component" value="Chromosome 6"/>
</dbReference>
<feature type="region of interest" description="Disordered" evidence="10">
    <location>
        <begin position="1692"/>
        <end position="1739"/>
    </location>
</feature>
<evidence type="ECO:0000259" key="11">
    <source>
        <dbReference type="Pfam" id="PF08101"/>
    </source>
</evidence>
<dbReference type="InterPro" id="IPR009286">
    <property type="entry name" value="Ins_P5_2-kin"/>
</dbReference>
<keyword evidence="13" id="KW-1185">Reference proteome</keyword>
<evidence type="ECO:0000256" key="6">
    <source>
        <dbReference type="ARBA" id="ARBA00022777"/>
    </source>
</evidence>
<feature type="region of interest" description="Disordered" evidence="10">
    <location>
        <begin position="1"/>
        <end position="103"/>
    </location>
</feature>
<feature type="region of interest" description="Disordered" evidence="10">
    <location>
        <begin position="513"/>
        <end position="558"/>
    </location>
</feature>
<feature type="compositionally biased region" description="Polar residues" evidence="10">
    <location>
        <begin position="36"/>
        <end position="50"/>
    </location>
</feature>
<dbReference type="Pfam" id="PF06090">
    <property type="entry name" value="Ins_P5_2-kin"/>
    <property type="match status" value="1"/>
</dbReference>
<feature type="compositionally biased region" description="Acidic residues" evidence="10">
    <location>
        <begin position="1728"/>
        <end position="1739"/>
    </location>
</feature>
<keyword evidence="6" id="KW-0418">Kinase</keyword>
<sequence length="1772" mass="196130">MVSLLSLFQSKKKGKKVKSRSPSPSPSPSPIAPSSNGKGSTRSQGGSSRPSRFLSLRHKSTSSSSKPHEYSKRRTSGEISRKKSSIKSNQFQDQGQTKTKIQPDFIPKLDLGFDIGSERKNDEFGIHTAGEIIALNEEEKDVLTKIQLTVDEVKSAWEVIGKSLRESDLHTFGLMFPLQHDTDLDTQRYIFALFALSNRPELSSKLPTISAQFAQTASNAATEWRERLSSILKDVNNPTDLAGILKNTLRHLRPSLTPPEPLIDLSTYTTFVQAEHASSYPLDVYHTLLLPNLKTGTADFLNELFEVWSVIVAHAEENTMTPGRLAYLLGFWSCGLGIEKYENWRELYKNWKIAGARMEHLLYAWIRYQSVTTQIPTRLLELVDKYPFGEASASSKVPPSPPPSSFPRHTLHLSLTSSTPLSEILSKPGEILQASLSAKMAQDASLPLWSSISTEKVDLSDLVAEDSLKFLKTITRDTDLPSNNPKIIENKTPSPPVHEPLYRPFSTISAGSTSRIRHHSHSGGIPSPTDHITSSPTLPNFLSYEPMKQEGDSPKSVKKQASLGVLPQGGGSAWDDFQKTGFGDSPKTFSELALAFSPKSTASTSPKTPDVRSEVNGTRPVMKKRTTFNDSKVPTPVYSITEEEVIEIDDLFMAFAEDAQLDPTSVALWPPFSLVRLASPLSSFESNKKIEWLLVTVTHKAAPPPEFRYSPEFDHTRPTSPSSSKPGTPRGFRGITESFKRSTSFQSGMALRKSFFGNSSFTLSRHTSDELSPLPESETSNAHALKAPLSAQSLTPTEYTITEMGEMIKIPSASDKVPLIPLDPTPEISEATIDDPARDPVVITMKTPHRETTISSGPSADSLYEDWQYFSEGAEHIVFSYRGSSPKYVGQVLRLRKSQFTVDASSDPEYKQTREDWSSKLLPKLLPENLLLHTEHVNIAQKWLENLLEAAEELRPVKRRAVGALTGLVNGDGHGMLVEDTTINEKGDGLVNLAFEIKPKWGFLPSSSAIQPREVAEIKSHNCRFCMTRHRAGYDVTSEARYCPLDLYSGDGERIKQAIKGLWGIWEESGAKENNWRIFVDSQFVSPDKVTSIPSFGDGENLVDDVAALVAPILLSSRVFVALKSLQSTLDPTDISDLASRFSDAYPDMNLFDPSLIPFPTFSELDQFVDLYLSSPQSGKGDSWTLRERLIAFALSAIFKDCSIFVKLTLQSSTSSHDDKDGKVEWKLVDGSGTVKIIDLDLKPIHNLKTWKERDDKIWKYWLEHPPHPTSPIVAQCEGREGLKNEESEHTVSGESGERVEQEKSDDGKEEHNHLLDIPLQSKITSGVLNSDGSSIQALLIATPDQTRSNTPFPVPSAKHTHPIQDQDADITARNDESDEQKSMPEFLVREVDESRREKRSLAPSPSPSLPSTEEQKDIKDESPVGILAAATAGVASLVSLVVGDTIASDQEEKHGWEEESKFKKTETHENKDEEVDPASHPEKEVGNPAPVWTGLQLNQPPSTAREDMATPLSEAEHFYTPFDTPMMSRVHTSDQATSVKNRETNNILEPVDCKREVLAGTVEDHNDVKNDQVGQTDLASNPGSPKHQTGSLVDDTAIRPRHLEEEFTQKADNIVPKQSTLLPLLGHPIHTDPTDAGYASGGDKFIFDNNDMTAQPRSSAEGIDRLNHLQSNLSDSTPISVEEEEERYIPHHDLSTISEDGESSRPTSTSLSRGDAVSRASERGEQWVEDVIDSEEETPQAMYEHLSEVAVKANENSEKDQYASSQEAKQS</sequence>
<dbReference type="Gene3D" id="1.10.555.10">
    <property type="entry name" value="Rho GTPase activation protein"/>
    <property type="match status" value="1"/>
</dbReference>
<feature type="compositionally biased region" description="Low complexity" evidence="10">
    <location>
        <begin position="718"/>
        <end position="731"/>
    </location>
</feature>
<feature type="region of interest" description="Disordered" evidence="10">
    <location>
        <begin position="1569"/>
        <end position="1593"/>
    </location>
</feature>
<dbReference type="PANTHER" id="PTHR14456">
    <property type="entry name" value="INOSITOL POLYPHOSPHATE KINASE 1"/>
    <property type="match status" value="1"/>
</dbReference>
<feature type="compositionally biased region" description="Basic and acidic residues" evidence="10">
    <location>
        <begin position="1414"/>
        <end position="1423"/>
    </location>
</feature>
<feature type="compositionally biased region" description="Polar residues" evidence="10">
    <location>
        <begin position="1573"/>
        <end position="1592"/>
    </location>
</feature>
<evidence type="ECO:0000256" key="8">
    <source>
        <dbReference type="ARBA" id="ARBA00029574"/>
    </source>
</evidence>
<keyword evidence="4" id="KW-0808">Transferase</keyword>
<accession>A0ABZ1D1L5</accession>
<feature type="compositionally biased region" description="Basic and acidic residues" evidence="10">
    <location>
        <begin position="1451"/>
        <end position="1486"/>
    </location>
</feature>
<feature type="compositionally biased region" description="Polar residues" evidence="10">
    <location>
        <begin position="86"/>
        <end position="100"/>
    </location>
</feature>
<dbReference type="GeneID" id="87957021"/>
<evidence type="ECO:0000256" key="7">
    <source>
        <dbReference type="ARBA" id="ARBA00022840"/>
    </source>
</evidence>
<keyword evidence="7" id="KW-0067">ATP-binding</keyword>
<dbReference type="Gene3D" id="3.30.200.110">
    <property type="entry name" value="Inositol-pentakisphosphate 2-kinase, N-lobe"/>
    <property type="match status" value="1"/>
</dbReference>
<dbReference type="InterPro" id="IPR008936">
    <property type="entry name" value="Rho_GTPase_activation_prot"/>
</dbReference>
<feature type="region of interest" description="Disordered" evidence="10">
    <location>
        <begin position="1448"/>
        <end position="1509"/>
    </location>
</feature>
<feature type="compositionally biased region" description="Basic and acidic residues" evidence="10">
    <location>
        <begin position="66"/>
        <end position="81"/>
    </location>
</feature>
<feature type="domain" description="Meiotically up-regulated protein Msb1/Mug8" evidence="11">
    <location>
        <begin position="209"/>
        <end position="642"/>
    </location>
</feature>
<gene>
    <name evidence="12" type="ORF">IL334_004890</name>
</gene>
<keyword evidence="5" id="KW-0547">Nucleotide-binding</keyword>
<protein>
    <recommendedName>
        <fullName evidence="3">Inositol-pentakisphosphate 2-kinase</fullName>
        <ecNumber evidence="2">2.7.1.158</ecNumber>
    </recommendedName>
    <alternativeName>
        <fullName evidence="9">Inositol-1,3,4,5,6-pentakisphosphate 2-kinase</fullName>
    </alternativeName>
    <alternativeName>
        <fullName evidence="8">Ins(1,3,4,5,6)P5 2-kinase</fullName>
    </alternativeName>
</protein>
<comment type="catalytic activity">
    <reaction evidence="1">
        <text>1D-myo-inositol 1,3,4,5,6-pentakisphosphate + ATP = 1D-myo-inositol hexakisphosphate + ADP + H(+)</text>
        <dbReference type="Rhea" id="RHEA:20313"/>
        <dbReference type="ChEBI" id="CHEBI:15378"/>
        <dbReference type="ChEBI" id="CHEBI:30616"/>
        <dbReference type="ChEBI" id="CHEBI:57733"/>
        <dbReference type="ChEBI" id="CHEBI:58130"/>
        <dbReference type="ChEBI" id="CHEBI:456216"/>
        <dbReference type="EC" id="2.7.1.158"/>
    </reaction>
</comment>
<reference evidence="12 13" key="1">
    <citation type="submission" date="2024-01" db="EMBL/GenBank/DDBJ databases">
        <title>Comparative genomics of Cryptococcus and Kwoniella reveals pathogenesis evolution and contrasting modes of karyotype evolution via chromosome fusion or intercentromeric recombination.</title>
        <authorList>
            <person name="Coelho M.A."/>
            <person name="David-Palma M."/>
            <person name="Shea T."/>
            <person name="Bowers K."/>
            <person name="McGinley-Smith S."/>
            <person name="Mohammad A.W."/>
            <person name="Gnirke A."/>
            <person name="Yurkov A.M."/>
            <person name="Nowrousian M."/>
            <person name="Sun S."/>
            <person name="Cuomo C.A."/>
            <person name="Heitman J."/>
        </authorList>
    </citation>
    <scope>NUCLEOTIDE SEQUENCE [LARGE SCALE GENOMIC DNA]</scope>
    <source>
        <strain evidence="12">CBS 11374</strain>
    </source>
</reference>